<dbReference type="PANTHER" id="PTHR33841:SF6">
    <property type="entry name" value="TYPE II METHYLTRANSFERASE M.HINDII"/>
    <property type="match status" value="1"/>
</dbReference>
<name>A0A080M1U4_9PROT</name>
<accession>A0A080M1U4</accession>
<evidence type="ECO:0000313" key="11">
    <source>
        <dbReference type="Proteomes" id="UP000021315"/>
    </source>
</evidence>
<dbReference type="InterPro" id="IPR011639">
    <property type="entry name" value="MethylTrfase_TaqI-like_dom"/>
</dbReference>
<dbReference type="GO" id="GO:0009307">
    <property type="term" value="P:DNA restriction-modification system"/>
    <property type="evidence" value="ECO:0007669"/>
    <property type="project" value="UniProtKB-KW"/>
</dbReference>
<evidence type="ECO:0000256" key="1">
    <source>
        <dbReference type="ARBA" id="ARBA00011900"/>
    </source>
</evidence>
<dbReference type="SUPFAM" id="SSF53335">
    <property type="entry name" value="S-adenosyl-L-methionine-dependent methyltransferases"/>
    <property type="match status" value="1"/>
</dbReference>
<dbReference type="CDD" id="cd02440">
    <property type="entry name" value="AdoMet_MTases"/>
    <property type="match status" value="1"/>
</dbReference>
<evidence type="ECO:0000313" key="9">
    <source>
        <dbReference type="EMBL" id="KFB75257.1"/>
    </source>
</evidence>
<dbReference type="GO" id="GO:0003677">
    <property type="term" value="F:DNA binding"/>
    <property type="evidence" value="ECO:0007669"/>
    <property type="project" value="UniProtKB-KW"/>
</dbReference>
<sequence length="424" mass="48738">MTAPTLFEELPDDPSSRSARNSLRDVIRLGQVFTPPAVVSRMLALRRNHGRTLEPSAGDGAFSRQIPGCVAIELDARVAPKGARVMDFFSYPANEQFDTIIGNPPYVRYQDIAACTRKLLDDTHFDGRSNLYLFFIEKCVRHLRPGGELIFIVPREFIKLTAARKMNEFLFHQGTMTDFIETGDSSIFGAYVPNCAIFRFERNRFERRMHDGRTFALVDGQLMFLKSSYTLPLAQLFDVRVGAVSGADAIFTHPKGNREFVCSRTIDTGETRRMLYGIQHPHLLRHKASLLARRVRHFDETNWWLWGRQHHISESPRIYVNAKTRRQAPFFLHDCKDYDGSILALFPKDQDMDLQLAIRLLNSAVDWAELGFVCDGRFLFTQRTLQTCLLPGEFSQLRAIHLASANPKDAKQRKHIRPWPRPRR</sequence>
<dbReference type="InterPro" id="IPR029063">
    <property type="entry name" value="SAM-dependent_MTases_sf"/>
</dbReference>
<dbReference type="InterPro" id="IPR050953">
    <property type="entry name" value="N4_N6_ade-DNA_methylase"/>
</dbReference>
<dbReference type="Gene3D" id="3.40.50.150">
    <property type="entry name" value="Vaccinia Virus protein VP39"/>
    <property type="match status" value="1"/>
</dbReference>
<proteinExistence type="predicted"/>
<dbReference type="REBASE" id="683572">
    <property type="entry name" value="M.AcoSSA1ORF235P"/>
</dbReference>
<dbReference type="KEGG" id="acog:HWD57_00235"/>
<evidence type="ECO:0000256" key="4">
    <source>
        <dbReference type="ARBA" id="ARBA00022691"/>
    </source>
</evidence>
<evidence type="ECO:0000256" key="7">
    <source>
        <dbReference type="ARBA" id="ARBA00047942"/>
    </source>
</evidence>
<dbReference type="EMBL" id="CP058708">
    <property type="protein sequence ID" value="QLH48393.1"/>
    <property type="molecule type" value="Genomic_DNA"/>
</dbReference>
<evidence type="ECO:0000313" key="10">
    <source>
        <dbReference type="EMBL" id="QLH48393.1"/>
    </source>
</evidence>
<keyword evidence="2 9" id="KW-0489">Methyltransferase</keyword>
<dbReference type="PANTHER" id="PTHR33841">
    <property type="entry name" value="DNA METHYLTRANSFERASE YEEA-RELATED"/>
    <property type="match status" value="1"/>
</dbReference>
<dbReference type="Proteomes" id="UP000509684">
    <property type="component" value="Chromosome"/>
</dbReference>
<keyword evidence="11" id="KW-1185">Reference proteome</keyword>
<dbReference type="InterPro" id="IPR002052">
    <property type="entry name" value="DNA_methylase_N6_adenine_CS"/>
</dbReference>
<dbReference type="GO" id="GO:0009007">
    <property type="term" value="F:site-specific DNA-methyltransferase (adenine-specific) activity"/>
    <property type="evidence" value="ECO:0007669"/>
    <property type="project" value="UniProtKB-EC"/>
</dbReference>
<reference evidence="10" key="3">
    <citation type="submission" date="2020-06" db="EMBL/GenBank/DDBJ databases">
        <authorList>
            <person name="Arumugam K."/>
            <person name="Besarab I."/>
            <person name="Haryono M."/>
            <person name="Bagci C."/>
            <person name="Beier S."/>
            <person name="Buchfink B."/>
            <person name="Gorska A."/>
            <person name="Qiu G."/>
            <person name="Huson D.H."/>
            <person name="Williams R.B."/>
        </authorList>
    </citation>
    <scope>NUCLEOTIDE SEQUENCE</scope>
    <source>
        <strain evidence="10">SSA1</strain>
    </source>
</reference>
<dbReference type="AlphaFoldDB" id="A0A080M1U4"/>
<reference evidence="9 11" key="1">
    <citation type="submission" date="2014-02" db="EMBL/GenBank/DDBJ databases">
        <title>Expanding our view of genomic diversity in Candidatus Accumulibacter clades.</title>
        <authorList>
            <person name="Skennerton C.T."/>
            <person name="Barr J.J."/>
            <person name="Slater F.R."/>
            <person name="Bond P.L."/>
            <person name="Tyson G.W."/>
        </authorList>
    </citation>
    <scope>NUCLEOTIDE SEQUENCE [LARGE SCALE GENOMIC DNA]</scope>
    <source>
        <strain evidence="11">SK-02</strain>
    </source>
</reference>
<reference evidence="10 12" key="2">
    <citation type="journal article" date="2019" name="Microbiome">
        <title>Annotated bacterial chromosomes from frame-shift-corrected long-read metagenomic data.</title>
        <authorList>
            <person name="Arumugam K."/>
            <person name="Bagci C."/>
            <person name="Bessarab I."/>
            <person name="Beier S."/>
            <person name="Buchfink B."/>
            <person name="Gorska A."/>
            <person name="Qiu G."/>
            <person name="Huson D.H."/>
            <person name="Williams R.B.H."/>
        </authorList>
    </citation>
    <scope>NUCLEOTIDE SEQUENCE [LARGE SCALE GENOMIC DNA]</scope>
    <source>
        <strain evidence="10">SSA1</strain>
    </source>
</reference>
<feature type="domain" description="Type II methyltransferase M.TaqI-like" evidence="8">
    <location>
        <begin position="88"/>
        <end position="188"/>
    </location>
</feature>
<dbReference type="Proteomes" id="UP000021315">
    <property type="component" value="Unassembled WGS sequence"/>
</dbReference>
<gene>
    <name evidence="9" type="primary">taqIM</name>
    <name evidence="9" type="ORF">AW06_003704</name>
    <name evidence="10" type="ORF">HWD57_00235</name>
</gene>
<dbReference type="STRING" id="1453999.AW06_003704"/>
<evidence type="ECO:0000256" key="2">
    <source>
        <dbReference type="ARBA" id="ARBA00022603"/>
    </source>
</evidence>
<evidence type="ECO:0000256" key="3">
    <source>
        <dbReference type="ARBA" id="ARBA00022679"/>
    </source>
</evidence>
<dbReference type="PROSITE" id="PS00092">
    <property type="entry name" value="N6_MTASE"/>
    <property type="match status" value="1"/>
</dbReference>
<evidence type="ECO:0000259" key="8">
    <source>
        <dbReference type="Pfam" id="PF07669"/>
    </source>
</evidence>
<accession>A0A7D5N9L5</accession>
<evidence type="ECO:0000256" key="6">
    <source>
        <dbReference type="ARBA" id="ARBA00023125"/>
    </source>
</evidence>
<evidence type="ECO:0000313" key="12">
    <source>
        <dbReference type="Proteomes" id="UP000509684"/>
    </source>
</evidence>
<dbReference type="Pfam" id="PF07669">
    <property type="entry name" value="Eco57I"/>
    <property type="match status" value="1"/>
</dbReference>
<dbReference type="EMBL" id="JDST02000097">
    <property type="protein sequence ID" value="KFB75257.1"/>
    <property type="molecule type" value="Genomic_DNA"/>
</dbReference>
<comment type="catalytic activity">
    <reaction evidence="7">
        <text>a 2'-deoxyadenosine in DNA + S-adenosyl-L-methionine = an N(6)-methyl-2'-deoxyadenosine in DNA + S-adenosyl-L-homocysteine + H(+)</text>
        <dbReference type="Rhea" id="RHEA:15197"/>
        <dbReference type="Rhea" id="RHEA-COMP:12418"/>
        <dbReference type="Rhea" id="RHEA-COMP:12419"/>
        <dbReference type="ChEBI" id="CHEBI:15378"/>
        <dbReference type="ChEBI" id="CHEBI:57856"/>
        <dbReference type="ChEBI" id="CHEBI:59789"/>
        <dbReference type="ChEBI" id="CHEBI:90615"/>
        <dbReference type="ChEBI" id="CHEBI:90616"/>
        <dbReference type="EC" id="2.1.1.72"/>
    </reaction>
</comment>
<organism evidence="9 11">
    <name type="scientific">Candidatus Accumulibacter cognatus</name>
    <dbReference type="NCBI Taxonomy" id="2954383"/>
    <lineage>
        <taxon>Bacteria</taxon>
        <taxon>Pseudomonadati</taxon>
        <taxon>Pseudomonadota</taxon>
        <taxon>Betaproteobacteria</taxon>
        <taxon>Candidatus Accumulibacter</taxon>
    </lineage>
</organism>
<evidence type="ECO:0000256" key="5">
    <source>
        <dbReference type="ARBA" id="ARBA00022747"/>
    </source>
</evidence>
<dbReference type="EC" id="2.1.1.72" evidence="1"/>
<keyword evidence="6" id="KW-0238">DNA-binding</keyword>
<keyword evidence="3 9" id="KW-0808">Transferase</keyword>
<keyword evidence="5" id="KW-0680">Restriction system</keyword>
<dbReference type="GO" id="GO:0032259">
    <property type="term" value="P:methylation"/>
    <property type="evidence" value="ECO:0007669"/>
    <property type="project" value="UniProtKB-KW"/>
</dbReference>
<keyword evidence="4" id="KW-0949">S-adenosyl-L-methionine</keyword>
<protein>
    <recommendedName>
        <fullName evidence="1">site-specific DNA-methyltransferase (adenine-specific)</fullName>
        <ecNumber evidence="1">2.1.1.72</ecNumber>
    </recommendedName>
</protein>
<dbReference type="PRINTS" id="PR00507">
    <property type="entry name" value="N12N6MTFRASE"/>
</dbReference>